<keyword evidence="3" id="KW-1185">Reference proteome</keyword>
<evidence type="ECO:0000313" key="3">
    <source>
        <dbReference type="Proteomes" id="UP001437256"/>
    </source>
</evidence>
<name>A0ABR2ZCZ6_9AGAR</name>
<reference evidence="2 3" key="1">
    <citation type="submission" date="2024-05" db="EMBL/GenBank/DDBJ databases">
        <title>A draft genome resource for the thread blight pathogen Marasmius tenuissimus strain MS-2.</title>
        <authorList>
            <person name="Yulfo-Soto G.E."/>
            <person name="Baruah I.K."/>
            <person name="Amoako-Attah I."/>
            <person name="Bukari Y."/>
            <person name="Meinhardt L.W."/>
            <person name="Bailey B.A."/>
            <person name="Cohen S.P."/>
        </authorList>
    </citation>
    <scope>NUCLEOTIDE SEQUENCE [LARGE SCALE GENOMIC DNA]</scope>
    <source>
        <strain evidence="2 3">MS-2</strain>
    </source>
</reference>
<dbReference type="EMBL" id="JBBXMP010000220">
    <property type="protein sequence ID" value="KAL0059537.1"/>
    <property type="molecule type" value="Genomic_DNA"/>
</dbReference>
<sequence length="363" mass="40231">MSPNLSADDEPNTETLLNPLDVPHLLQEFSEALLERVAENGTTILINGERVKEPFDKILEACTVSPDPDGGSHLKYKGTLIELTIVSMIRGRYGAINSPCGTAVLPEWRAEAAILPPGVTIDDQKNAGYKSWEKKTSIGDIEWTENIFESHWRGAPKGKSGEWATAGAPIAKEKMMRMCEIMNKKFSDHSKSLKLEPAEHLHPPGHTMYAYASRQVFVSNNQTLDEGRGSEYVDPFGILVGLGAQADVRYNRVPEVMVRDHVNGKEDAMSFHEIHVLNRASTVFSITVQPRAFQKSVKDSKNTKKCLGWGFKLVNIRIVGKRAPPPISSPQKSVKIRKLVETDFEEPETSKRAKTGAGSRNVN</sequence>
<comment type="caution">
    <text evidence="2">The sequence shown here is derived from an EMBL/GenBank/DDBJ whole genome shotgun (WGS) entry which is preliminary data.</text>
</comment>
<evidence type="ECO:0000313" key="2">
    <source>
        <dbReference type="EMBL" id="KAL0059537.1"/>
    </source>
</evidence>
<gene>
    <name evidence="2" type="ORF">AAF712_013713</name>
</gene>
<protein>
    <submittedName>
        <fullName evidence="2">Uncharacterized protein</fullName>
    </submittedName>
</protein>
<feature type="region of interest" description="Disordered" evidence="1">
    <location>
        <begin position="340"/>
        <end position="363"/>
    </location>
</feature>
<evidence type="ECO:0000256" key="1">
    <source>
        <dbReference type="SAM" id="MobiDB-lite"/>
    </source>
</evidence>
<organism evidence="2 3">
    <name type="scientific">Marasmius tenuissimus</name>
    <dbReference type="NCBI Taxonomy" id="585030"/>
    <lineage>
        <taxon>Eukaryota</taxon>
        <taxon>Fungi</taxon>
        <taxon>Dikarya</taxon>
        <taxon>Basidiomycota</taxon>
        <taxon>Agaricomycotina</taxon>
        <taxon>Agaricomycetes</taxon>
        <taxon>Agaricomycetidae</taxon>
        <taxon>Agaricales</taxon>
        <taxon>Marasmiineae</taxon>
        <taxon>Marasmiaceae</taxon>
        <taxon>Marasmius</taxon>
    </lineage>
</organism>
<proteinExistence type="predicted"/>
<dbReference type="Proteomes" id="UP001437256">
    <property type="component" value="Unassembled WGS sequence"/>
</dbReference>
<accession>A0ABR2ZCZ6</accession>